<dbReference type="Gene3D" id="3.40.190.10">
    <property type="entry name" value="Periplasmic binding protein-like II"/>
    <property type="match status" value="2"/>
</dbReference>
<name>A0A6J5EEM1_9BURK</name>
<keyword evidence="2" id="KW-1133">Transmembrane helix</keyword>
<dbReference type="SUPFAM" id="SSF53850">
    <property type="entry name" value="Periplasmic binding protein-like II"/>
    <property type="match status" value="1"/>
</dbReference>
<dbReference type="Proteomes" id="UP000494329">
    <property type="component" value="Unassembled WGS sequence"/>
</dbReference>
<feature type="compositionally biased region" description="Low complexity" evidence="1">
    <location>
        <begin position="546"/>
        <end position="618"/>
    </location>
</feature>
<feature type="compositionally biased region" description="Basic and acidic residues" evidence="1">
    <location>
        <begin position="499"/>
        <end position="512"/>
    </location>
</feature>
<feature type="compositionally biased region" description="Basic and acidic residues" evidence="1">
    <location>
        <begin position="35"/>
        <end position="55"/>
    </location>
</feature>
<dbReference type="Pfam" id="PF16868">
    <property type="entry name" value="NMT1_3"/>
    <property type="match status" value="1"/>
</dbReference>
<organism evidence="3 4">
    <name type="scientific">Paraburkholderia solisilvae</name>
    <dbReference type="NCBI Taxonomy" id="624376"/>
    <lineage>
        <taxon>Bacteria</taxon>
        <taxon>Pseudomonadati</taxon>
        <taxon>Pseudomonadota</taxon>
        <taxon>Betaproteobacteria</taxon>
        <taxon>Burkholderiales</taxon>
        <taxon>Burkholderiaceae</taxon>
        <taxon>Paraburkholderia</taxon>
    </lineage>
</organism>
<feature type="transmembrane region" description="Helical" evidence="2">
    <location>
        <begin position="402"/>
        <end position="426"/>
    </location>
</feature>
<feature type="compositionally biased region" description="Basic and acidic residues" evidence="1">
    <location>
        <begin position="9"/>
        <end position="25"/>
    </location>
</feature>
<protein>
    <recommendedName>
        <fullName evidence="5">C4-dicarboxylate ABC transporter substrate-binding protein</fullName>
    </recommendedName>
</protein>
<keyword evidence="2" id="KW-0812">Transmembrane</keyword>
<feature type="region of interest" description="Disordered" evidence="1">
    <location>
        <begin position="499"/>
        <end position="618"/>
    </location>
</feature>
<proteinExistence type="predicted"/>
<feature type="transmembrane region" description="Helical" evidence="2">
    <location>
        <begin position="80"/>
        <end position="99"/>
    </location>
</feature>
<dbReference type="PANTHER" id="PTHR42941">
    <property type="entry name" value="SLL1037 PROTEIN"/>
    <property type="match status" value="1"/>
</dbReference>
<dbReference type="InterPro" id="IPR011852">
    <property type="entry name" value="TRAP_TAXI"/>
</dbReference>
<dbReference type="AlphaFoldDB" id="A0A6J5EEM1"/>
<dbReference type="RefSeq" id="WP_246270428.1">
    <property type="nucleotide sequence ID" value="NZ_CADIKF010000035.1"/>
</dbReference>
<accession>A0A6J5EEM1</accession>
<keyword evidence="4" id="KW-1185">Reference proteome</keyword>
<keyword evidence="2" id="KW-0472">Membrane</keyword>
<sequence length="618" mass="64671">MTDSTGPDSDPKPAAKGNPDAHPEAGRGAALHADAQADARADSKAGTKADSRADAQADLQPGAKRPRLVARFVAISWRDLAVTFGPILLISAVAIWAAVRLIQPAPPATLTLSAGPHGSTFWNAAQRYKEILARNRVTLNVLESEGSADNLRRLTDPKFNVDVAFVQDGIAQGKTDGLMSLGSVAYVPVAIFYHGMTVDYLSQFKGQRIAIGAEGSGTRELALALLAANGITPGGPTKLLPLSGDEAAKALVDGKIDAAFLTGDSAQPPVMVKLFRTPNIQFYDFTQAQAYEGRFPYLTRIALPMGALDLGKNIPAQTLQMVAPTAELVARTSLHPALSDLLIEAAREVHGKASVLQRAGDFPAPLAHDFPISDDAARYYKSGKSFLYRALPFWIASLADRLLVVLVPIIVVLIPGLRLVPSLYAWRVRSRIYRWYGALISIERGALSETSQAEREALIERLDAIEEAVNGLKMPLAYADQFYVLREHIGFVRERLMHPRDAHGDPHGDAQADGRGGPAAAPAGGAGDGEVAGGAQAARSENTASAGEAGEAGEAAEAVDSGETAQPAATSTGATAAGGEKIAGAAETADPAETPRPATASPATAEASTAGTGRNDPA</sequence>
<reference evidence="3 4" key="1">
    <citation type="submission" date="2020-04" db="EMBL/GenBank/DDBJ databases">
        <authorList>
            <person name="De Canck E."/>
        </authorList>
    </citation>
    <scope>NUCLEOTIDE SEQUENCE [LARGE SCALE GENOMIC DNA]</scope>
    <source>
        <strain evidence="3 4">LMG 29739</strain>
    </source>
</reference>
<evidence type="ECO:0008006" key="5">
    <source>
        <dbReference type="Google" id="ProtNLM"/>
    </source>
</evidence>
<evidence type="ECO:0000313" key="3">
    <source>
        <dbReference type="EMBL" id="CAB3763686.1"/>
    </source>
</evidence>
<evidence type="ECO:0000256" key="2">
    <source>
        <dbReference type="SAM" id="Phobius"/>
    </source>
</evidence>
<evidence type="ECO:0000256" key="1">
    <source>
        <dbReference type="SAM" id="MobiDB-lite"/>
    </source>
</evidence>
<evidence type="ECO:0000313" key="4">
    <source>
        <dbReference type="Proteomes" id="UP000494329"/>
    </source>
</evidence>
<gene>
    <name evidence="3" type="ORF">LMG29739_04167</name>
</gene>
<dbReference type="EMBL" id="CADIKF010000035">
    <property type="protein sequence ID" value="CAB3763686.1"/>
    <property type="molecule type" value="Genomic_DNA"/>
</dbReference>
<feature type="compositionally biased region" description="Low complexity" evidence="1">
    <location>
        <begin position="513"/>
        <end position="523"/>
    </location>
</feature>
<feature type="region of interest" description="Disordered" evidence="1">
    <location>
        <begin position="1"/>
        <end position="60"/>
    </location>
</feature>
<dbReference type="PANTHER" id="PTHR42941:SF1">
    <property type="entry name" value="SLL1037 PROTEIN"/>
    <property type="match status" value="1"/>
</dbReference>